<keyword evidence="1" id="KW-0812">Transmembrane</keyword>
<organism evidence="2">
    <name type="scientific">Siphoviridae sp. ctlHU7</name>
    <dbReference type="NCBI Taxonomy" id="2827588"/>
    <lineage>
        <taxon>Viruses</taxon>
        <taxon>Duplodnaviria</taxon>
        <taxon>Heunggongvirae</taxon>
        <taxon>Uroviricota</taxon>
        <taxon>Caudoviricetes</taxon>
    </lineage>
</organism>
<protein>
    <submittedName>
        <fullName evidence="2">Uncharacterized protein</fullName>
    </submittedName>
</protein>
<sequence length="30" mass="3215">MVCPPLVSLCIFTIISPVISLSSGGTWKQH</sequence>
<name>A0A8S5LIG6_9CAUD</name>
<keyword evidence="1" id="KW-0472">Membrane</keyword>
<feature type="transmembrane region" description="Helical" evidence="1">
    <location>
        <begin position="6"/>
        <end position="27"/>
    </location>
</feature>
<keyword evidence="1" id="KW-1133">Transmembrane helix</keyword>
<dbReference type="EMBL" id="BK015853">
    <property type="protein sequence ID" value="DAD69679.1"/>
    <property type="molecule type" value="Genomic_DNA"/>
</dbReference>
<evidence type="ECO:0000313" key="2">
    <source>
        <dbReference type="EMBL" id="DAD69679.1"/>
    </source>
</evidence>
<reference evidence="2" key="1">
    <citation type="journal article" date="2021" name="Proc. Natl. Acad. Sci. U.S.A.">
        <title>A Catalog of Tens of Thousands of Viruses from Human Metagenomes Reveals Hidden Associations with Chronic Diseases.</title>
        <authorList>
            <person name="Tisza M.J."/>
            <person name="Buck C.B."/>
        </authorList>
    </citation>
    <scope>NUCLEOTIDE SEQUENCE</scope>
    <source>
        <strain evidence="2">CtlHU7</strain>
    </source>
</reference>
<accession>A0A8S5LIG6</accession>
<evidence type="ECO:0000256" key="1">
    <source>
        <dbReference type="SAM" id="Phobius"/>
    </source>
</evidence>
<proteinExistence type="predicted"/>